<dbReference type="NCBIfam" id="NF002150">
    <property type="entry name" value="PRK00982.1-4"/>
    <property type="match status" value="1"/>
</dbReference>
<dbReference type="GeneID" id="301322630"/>
<evidence type="ECO:0000313" key="12">
    <source>
        <dbReference type="EMBL" id="MBV3391939.1"/>
    </source>
</evidence>
<dbReference type="RefSeq" id="WP_006504254.1">
    <property type="nucleotide sequence ID" value="NZ_CABIWU010000011.1"/>
</dbReference>
<comment type="function">
    <text evidence="7 9">Carrier of the growing fatty acid chain in fatty acid biosynthesis.</text>
</comment>
<dbReference type="PROSITE" id="PS50075">
    <property type="entry name" value="CARRIER"/>
    <property type="match status" value="1"/>
</dbReference>
<proteinExistence type="inferred from homology"/>
<evidence type="ECO:0000256" key="7">
    <source>
        <dbReference type="HAMAP-Rule" id="MF_01217"/>
    </source>
</evidence>
<dbReference type="NCBIfam" id="TIGR00517">
    <property type="entry name" value="acyl_carrier"/>
    <property type="match status" value="1"/>
</dbReference>
<dbReference type="PANTHER" id="PTHR20863:SF76">
    <property type="entry name" value="CARRIER DOMAIN-CONTAINING PROTEIN"/>
    <property type="match status" value="1"/>
</dbReference>
<keyword evidence="1 7" id="KW-0596">Phosphopantetheine</keyword>
<evidence type="ECO:0000313" key="11">
    <source>
        <dbReference type="EMBL" id="MBV3381914.1"/>
    </source>
</evidence>
<comment type="similarity">
    <text evidence="7">Belongs to the acyl carrier protein (ACP) family.</text>
</comment>
<evidence type="ECO:0000256" key="5">
    <source>
        <dbReference type="ARBA" id="ARBA00023098"/>
    </source>
</evidence>
<comment type="PTM">
    <text evidence="9">4'-phosphopantetheine is transferred from CoA to a specific serine of apo-ACP by acpS.</text>
</comment>
<dbReference type="GO" id="GO:0016020">
    <property type="term" value="C:membrane"/>
    <property type="evidence" value="ECO:0007669"/>
    <property type="project" value="GOC"/>
</dbReference>
<keyword evidence="7" id="KW-0963">Cytoplasm</keyword>
<evidence type="ECO:0000256" key="2">
    <source>
        <dbReference type="ARBA" id="ARBA00022516"/>
    </source>
</evidence>
<dbReference type="HAMAP" id="MF_01217">
    <property type="entry name" value="Acyl_carrier"/>
    <property type="match status" value="1"/>
</dbReference>
<comment type="subcellular location">
    <subcellularLocation>
        <location evidence="7">Cytoplasm</location>
    </subcellularLocation>
</comment>
<reference evidence="11 14" key="1">
    <citation type="submission" date="2021-06" db="EMBL/GenBank/DDBJ databases">
        <title>Collection of gut derived symbiotic bacterial strains cultured from healthy donors.</title>
        <authorList>
            <person name="Lin H."/>
            <person name="Littmann E."/>
            <person name="Pamer E.G."/>
        </authorList>
    </citation>
    <scope>NUCLEOTIDE SEQUENCE</scope>
    <source>
        <strain evidence="12 14">MSK.21.70</strain>
        <strain evidence="11">MSK.21.82</strain>
    </source>
</reference>
<accession>A0AAW4MSR9</accession>
<dbReference type="Proteomes" id="UP001197492">
    <property type="component" value="Unassembled WGS sequence"/>
</dbReference>
<dbReference type="GO" id="GO:0005829">
    <property type="term" value="C:cytosol"/>
    <property type="evidence" value="ECO:0007669"/>
    <property type="project" value="TreeGrafter"/>
</dbReference>
<keyword evidence="5 7" id="KW-0443">Lipid metabolism</keyword>
<sequence>MTTFDKVKDIIVDSLSCDEEQVTLEASLKDDLDADSLDAVELIMAVEDEFDVQIPDEEANKMATVKDIVDYLEANA</sequence>
<dbReference type="InterPro" id="IPR036736">
    <property type="entry name" value="ACP-like_sf"/>
</dbReference>
<name>A0AAW4MSR9_9FIRM</name>
<dbReference type="EMBL" id="JAHOEL010000005">
    <property type="protein sequence ID" value="MBV3391939.1"/>
    <property type="molecule type" value="Genomic_DNA"/>
</dbReference>
<dbReference type="NCBIfam" id="NF002151">
    <property type="entry name" value="PRK00982.1-5"/>
    <property type="match status" value="1"/>
</dbReference>
<keyword evidence="3 7" id="KW-0597">Phosphoprotein</keyword>
<evidence type="ECO:0000256" key="3">
    <source>
        <dbReference type="ARBA" id="ARBA00022553"/>
    </source>
</evidence>
<dbReference type="InterPro" id="IPR003231">
    <property type="entry name" value="ACP"/>
</dbReference>
<evidence type="ECO:0000259" key="10">
    <source>
        <dbReference type="PROSITE" id="PS50075"/>
    </source>
</evidence>
<keyword evidence="6 7" id="KW-0275">Fatty acid biosynthesis</keyword>
<dbReference type="PANTHER" id="PTHR20863">
    <property type="entry name" value="ACYL CARRIER PROTEIN"/>
    <property type="match status" value="1"/>
</dbReference>
<keyword evidence="4 7" id="KW-0276">Fatty acid metabolism</keyword>
<keyword evidence="14" id="KW-1185">Reference proteome</keyword>
<dbReference type="Gene3D" id="1.10.1200.10">
    <property type="entry name" value="ACP-like"/>
    <property type="match status" value="1"/>
</dbReference>
<dbReference type="GO" id="GO:0000036">
    <property type="term" value="F:acyl carrier activity"/>
    <property type="evidence" value="ECO:0007669"/>
    <property type="project" value="UniProtKB-UniRule"/>
</dbReference>
<evidence type="ECO:0000256" key="1">
    <source>
        <dbReference type="ARBA" id="ARBA00022450"/>
    </source>
</evidence>
<dbReference type="GO" id="GO:0009245">
    <property type="term" value="P:lipid A biosynthetic process"/>
    <property type="evidence" value="ECO:0007669"/>
    <property type="project" value="TreeGrafter"/>
</dbReference>
<gene>
    <name evidence="7 11" type="primary">acpP</name>
    <name evidence="11" type="ORF">KSV97_01475</name>
    <name evidence="12" type="ORF">KSW06_01490</name>
</gene>
<comment type="PTM">
    <text evidence="7">4'-phosphopantetheine is transferred from CoA to a specific serine of apo-ACP by AcpS. This modification is essential for activity because fatty acids are bound in thioester linkage to the sulfhydryl of the prosthetic group.</text>
</comment>
<keyword evidence="2 7" id="KW-0444">Lipid biosynthesis</keyword>
<dbReference type="NCBIfam" id="NF002148">
    <property type="entry name" value="PRK00982.1-2"/>
    <property type="match status" value="1"/>
</dbReference>
<dbReference type="GO" id="GO:0000035">
    <property type="term" value="F:acyl binding"/>
    <property type="evidence" value="ECO:0007669"/>
    <property type="project" value="TreeGrafter"/>
</dbReference>
<evidence type="ECO:0000256" key="8">
    <source>
        <dbReference type="NCBIfam" id="TIGR00517"/>
    </source>
</evidence>
<evidence type="ECO:0000313" key="14">
    <source>
        <dbReference type="Proteomes" id="UP001197492"/>
    </source>
</evidence>
<evidence type="ECO:0000256" key="9">
    <source>
        <dbReference type="RuleBase" id="RU003545"/>
    </source>
</evidence>
<organism evidence="11 13">
    <name type="scientific">Catenibacterium mitsuokai</name>
    <dbReference type="NCBI Taxonomy" id="100886"/>
    <lineage>
        <taxon>Bacteria</taxon>
        <taxon>Bacillati</taxon>
        <taxon>Bacillota</taxon>
        <taxon>Erysipelotrichia</taxon>
        <taxon>Erysipelotrichales</taxon>
        <taxon>Coprobacillaceae</taxon>
        <taxon>Catenibacterium</taxon>
    </lineage>
</organism>
<comment type="pathway">
    <text evidence="7 9">Lipid metabolism; fatty acid biosynthesis.</text>
</comment>
<dbReference type="Proteomes" id="UP001196408">
    <property type="component" value="Unassembled WGS sequence"/>
</dbReference>
<evidence type="ECO:0000256" key="4">
    <source>
        <dbReference type="ARBA" id="ARBA00022832"/>
    </source>
</evidence>
<dbReference type="SUPFAM" id="SSF47336">
    <property type="entry name" value="ACP-like"/>
    <property type="match status" value="1"/>
</dbReference>
<feature type="modified residue" description="O-(pantetheine 4'-phosphoryl)serine" evidence="7">
    <location>
        <position position="36"/>
    </location>
</feature>
<feature type="domain" description="Carrier" evidence="10">
    <location>
        <begin position="1"/>
        <end position="76"/>
    </location>
</feature>
<dbReference type="InterPro" id="IPR009081">
    <property type="entry name" value="PP-bd_ACP"/>
</dbReference>
<dbReference type="Pfam" id="PF00550">
    <property type="entry name" value="PP-binding"/>
    <property type="match status" value="1"/>
</dbReference>
<protein>
    <recommendedName>
        <fullName evidence="7 8">Acyl carrier protein</fullName>
        <shortName evidence="7">ACP</shortName>
    </recommendedName>
</protein>
<dbReference type="AlphaFoldDB" id="A0AAW4MSR9"/>
<dbReference type="EMBL" id="JAHOEF010000005">
    <property type="protein sequence ID" value="MBV3381914.1"/>
    <property type="molecule type" value="Genomic_DNA"/>
</dbReference>
<evidence type="ECO:0000256" key="6">
    <source>
        <dbReference type="ARBA" id="ARBA00023160"/>
    </source>
</evidence>
<evidence type="ECO:0000313" key="13">
    <source>
        <dbReference type="Proteomes" id="UP001196408"/>
    </source>
</evidence>
<comment type="caution">
    <text evidence="11">The sequence shown here is derived from an EMBL/GenBank/DDBJ whole genome shotgun (WGS) entry which is preliminary data.</text>
</comment>